<evidence type="ECO:0000256" key="2">
    <source>
        <dbReference type="ARBA" id="ARBA00022741"/>
    </source>
</evidence>
<dbReference type="SUPFAM" id="SSF52402">
    <property type="entry name" value="Adenine nucleotide alpha hydrolases-like"/>
    <property type="match status" value="2"/>
</dbReference>
<accession>A0A840XSR1</accession>
<sequence>MATDLSSRADRAMRRAAIAAAARGAELLMLYAVDDDQPAAIVEATRREAAALLARAADGLPELRGLATRTLVEAGDPFDVILRVAEEQACDLIVLGEHRRRLLRDMLVGTTVERVIRLSRRPVLMVNALPTGPYRQVLAASDLGPAAAAMLGAAAATGLLHDAALSVLHARESAVGAVLAAGGAPAERRAEHKEAALRQAREELATFLAGLGHPALRGAEALAVAQPPVPAILGAVERLRPDLLVIGTRGAASMERAVLGSVAAEVLRQVGCDTLTIPAAG</sequence>
<evidence type="ECO:0000256" key="3">
    <source>
        <dbReference type="ARBA" id="ARBA00022840"/>
    </source>
</evidence>
<dbReference type="PANTHER" id="PTHR46268:SF27">
    <property type="entry name" value="UNIVERSAL STRESS PROTEIN RV2623"/>
    <property type="match status" value="1"/>
</dbReference>
<dbReference type="PANTHER" id="PTHR46268">
    <property type="entry name" value="STRESS RESPONSE PROTEIN NHAX"/>
    <property type="match status" value="1"/>
</dbReference>
<reference evidence="5 6" key="1">
    <citation type="submission" date="2020-08" db="EMBL/GenBank/DDBJ databases">
        <title>Genomic Encyclopedia of Type Strains, Phase IV (KMG-IV): sequencing the most valuable type-strain genomes for metagenomic binning, comparative biology and taxonomic classification.</title>
        <authorList>
            <person name="Goeker M."/>
        </authorList>
    </citation>
    <scope>NUCLEOTIDE SEQUENCE [LARGE SCALE GENOMIC DNA]</scope>
    <source>
        <strain evidence="5 6">DSM 25895</strain>
    </source>
</reference>
<feature type="domain" description="UspA" evidence="4">
    <location>
        <begin position="134"/>
        <end position="277"/>
    </location>
</feature>
<gene>
    <name evidence="5" type="ORF">FHS88_003742</name>
</gene>
<evidence type="ECO:0000313" key="5">
    <source>
        <dbReference type="EMBL" id="MBB5691585.1"/>
    </source>
</evidence>
<dbReference type="Proteomes" id="UP000562254">
    <property type="component" value="Unassembled WGS sequence"/>
</dbReference>
<evidence type="ECO:0000259" key="4">
    <source>
        <dbReference type="Pfam" id="PF00582"/>
    </source>
</evidence>
<name>A0A840XSR1_9PROT</name>
<dbReference type="CDD" id="cd00293">
    <property type="entry name" value="USP-like"/>
    <property type="match status" value="2"/>
</dbReference>
<feature type="domain" description="UspA" evidence="4">
    <location>
        <begin position="2"/>
        <end position="126"/>
    </location>
</feature>
<keyword evidence="3" id="KW-0067">ATP-binding</keyword>
<protein>
    <submittedName>
        <fullName evidence="5">Nucleotide-binding universal stress UspA family protein</fullName>
    </submittedName>
</protein>
<keyword evidence="2" id="KW-0547">Nucleotide-binding</keyword>
<proteinExistence type="inferred from homology"/>
<comment type="similarity">
    <text evidence="1">Belongs to the universal stress protein A family.</text>
</comment>
<dbReference type="InterPro" id="IPR006015">
    <property type="entry name" value="Universal_stress_UspA"/>
</dbReference>
<dbReference type="Pfam" id="PF00582">
    <property type="entry name" value="Usp"/>
    <property type="match status" value="2"/>
</dbReference>
<dbReference type="InterPro" id="IPR014729">
    <property type="entry name" value="Rossmann-like_a/b/a_fold"/>
</dbReference>
<comment type="caution">
    <text evidence="5">The sequence shown here is derived from an EMBL/GenBank/DDBJ whole genome shotgun (WGS) entry which is preliminary data.</text>
</comment>
<dbReference type="InterPro" id="IPR006016">
    <property type="entry name" value="UspA"/>
</dbReference>
<dbReference type="AlphaFoldDB" id="A0A840XSR1"/>
<evidence type="ECO:0000256" key="1">
    <source>
        <dbReference type="ARBA" id="ARBA00008791"/>
    </source>
</evidence>
<evidence type="ECO:0000313" key="6">
    <source>
        <dbReference type="Proteomes" id="UP000562254"/>
    </source>
</evidence>
<dbReference type="GO" id="GO:0005524">
    <property type="term" value="F:ATP binding"/>
    <property type="evidence" value="ECO:0007669"/>
    <property type="project" value="UniProtKB-KW"/>
</dbReference>
<dbReference type="EMBL" id="JACIJE010000014">
    <property type="protein sequence ID" value="MBB5691585.1"/>
    <property type="molecule type" value="Genomic_DNA"/>
</dbReference>
<dbReference type="Gene3D" id="3.40.50.620">
    <property type="entry name" value="HUPs"/>
    <property type="match status" value="2"/>
</dbReference>
<keyword evidence="6" id="KW-1185">Reference proteome</keyword>
<organism evidence="5 6">
    <name type="scientific">Neoroseomonas alkaliterrae</name>
    <dbReference type="NCBI Taxonomy" id="1452450"/>
    <lineage>
        <taxon>Bacteria</taxon>
        <taxon>Pseudomonadati</taxon>
        <taxon>Pseudomonadota</taxon>
        <taxon>Alphaproteobacteria</taxon>
        <taxon>Acetobacterales</taxon>
        <taxon>Acetobacteraceae</taxon>
        <taxon>Neoroseomonas</taxon>
    </lineage>
</organism>
<dbReference type="PRINTS" id="PR01438">
    <property type="entry name" value="UNVRSLSTRESS"/>
</dbReference>